<dbReference type="AlphaFoldDB" id="A0A2I2MDG6"/>
<accession>A0A2I2MDG6</accession>
<dbReference type="EMBL" id="LT966316">
    <property type="protein sequence ID" value="SOU91751.1"/>
    <property type="molecule type" value="Genomic_DNA"/>
</dbReference>
<protein>
    <submittedName>
        <fullName evidence="1">Uncharacterized protein</fullName>
    </submittedName>
</protein>
<evidence type="ECO:0000313" key="1">
    <source>
        <dbReference type="EMBL" id="SOU91751.1"/>
    </source>
</evidence>
<reference evidence="1" key="1">
    <citation type="submission" date="2017-12" db="EMBL/GenBank/DDBJ databases">
        <authorList>
            <consortium name="SysMetEx"/>
        </authorList>
    </citation>
    <scope>NUCLEOTIDE SEQUENCE</scope>
    <source>
        <strain evidence="1">Pb_238</strain>
    </source>
</reference>
<sequence length="66" mass="7484">MIKFRVGHGAGTGYKGQRWDQDLFSGCWSRVQAPGVMVPVLLTYLVKIRRRTRIPTGKTLTDRCFG</sequence>
<gene>
    <name evidence="1" type="ORF">LFTS_00366</name>
</gene>
<proteinExistence type="predicted"/>
<name>A0A2I2MDG6_9BACT</name>
<organism evidence="1">
    <name type="scientific">Leptospirillum ferriphilum</name>
    <dbReference type="NCBI Taxonomy" id="178606"/>
    <lineage>
        <taxon>Bacteria</taxon>
        <taxon>Pseudomonadati</taxon>
        <taxon>Nitrospirota</taxon>
        <taxon>Nitrospiria</taxon>
        <taxon>Nitrospirales</taxon>
        <taxon>Nitrospiraceae</taxon>
        <taxon>Leptospirillum</taxon>
    </lineage>
</organism>